<dbReference type="InterPro" id="IPR000189">
    <property type="entry name" value="Transglyc_AS"/>
</dbReference>
<evidence type="ECO:0000259" key="2">
    <source>
        <dbReference type="Pfam" id="PF01464"/>
    </source>
</evidence>
<dbReference type="PROSITE" id="PS00922">
    <property type="entry name" value="TRANSGLYCOSYLASE"/>
    <property type="match status" value="1"/>
</dbReference>
<organism evidence="3 4">
    <name type="scientific">Aliibacillus thermotolerans</name>
    <dbReference type="NCBI Taxonomy" id="1834418"/>
    <lineage>
        <taxon>Bacteria</taxon>
        <taxon>Bacillati</taxon>
        <taxon>Bacillota</taxon>
        <taxon>Bacilli</taxon>
        <taxon>Bacillales</taxon>
        <taxon>Bacillaceae</taxon>
        <taxon>Aliibacillus</taxon>
    </lineage>
</organism>
<comment type="caution">
    <text evidence="3">The sequence shown here is derived from an EMBL/GenBank/DDBJ whole genome shotgun (WGS) entry which is preliminary data.</text>
</comment>
<accession>A0ABW0U6P5</accession>
<proteinExistence type="inferred from homology"/>
<dbReference type="EMBL" id="JBHSPF010000015">
    <property type="protein sequence ID" value="MFC5627909.1"/>
    <property type="molecule type" value="Genomic_DNA"/>
</dbReference>
<dbReference type="RefSeq" id="WP_270896188.1">
    <property type="nucleotide sequence ID" value="NZ_JBHSPF010000015.1"/>
</dbReference>
<dbReference type="Proteomes" id="UP001596143">
    <property type="component" value="Unassembled WGS sequence"/>
</dbReference>
<dbReference type="Pfam" id="PF01464">
    <property type="entry name" value="SLT"/>
    <property type="match status" value="1"/>
</dbReference>
<dbReference type="Gene3D" id="1.10.530.10">
    <property type="match status" value="1"/>
</dbReference>
<sequence>MNISPLLELLSIWATDSRQPNRTNPPVAGVFQTYLQNAVQSQQSSLANDSTSSLFLSPEMAYRYFQGSKQIGGVTADNMTEQVSGTSQNKQPPLKVTSNYQDLIEQAGKRYGVDPNLIYAVIKQESNFNPTARSPVGAMGLMQLMPGTAKHLNVRNPFDPAENIDGGTRYLKEMLDRYNGNPTLALAAYNAGPGNVDRYNGIPPFKETQAYVPKVMSTYRSLSS</sequence>
<name>A0ABW0U6P5_9BACI</name>
<evidence type="ECO:0000256" key="1">
    <source>
        <dbReference type="ARBA" id="ARBA00007734"/>
    </source>
</evidence>
<dbReference type="InterPro" id="IPR008258">
    <property type="entry name" value="Transglycosylase_SLT_dom_1"/>
</dbReference>
<feature type="domain" description="Transglycosylase SLT" evidence="2">
    <location>
        <begin position="103"/>
        <end position="210"/>
    </location>
</feature>
<dbReference type="CDD" id="cd00254">
    <property type="entry name" value="LT-like"/>
    <property type="match status" value="1"/>
</dbReference>
<dbReference type="PANTHER" id="PTHR37423:SF2">
    <property type="entry name" value="MEMBRANE-BOUND LYTIC MUREIN TRANSGLYCOSYLASE C"/>
    <property type="match status" value="1"/>
</dbReference>
<keyword evidence="4" id="KW-1185">Reference proteome</keyword>
<comment type="similarity">
    <text evidence="1">Belongs to the transglycosylase Slt family.</text>
</comment>
<evidence type="ECO:0000313" key="3">
    <source>
        <dbReference type="EMBL" id="MFC5627909.1"/>
    </source>
</evidence>
<protein>
    <submittedName>
        <fullName evidence="3">Lytic transglycosylase domain-containing protein</fullName>
    </submittedName>
</protein>
<dbReference type="InterPro" id="IPR023346">
    <property type="entry name" value="Lysozyme-like_dom_sf"/>
</dbReference>
<reference evidence="4" key="1">
    <citation type="journal article" date="2019" name="Int. J. Syst. Evol. Microbiol.">
        <title>The Global Catalogue of Microorganisms (GCM) 10K type strain sequencing project: providing services to taxonomists for standard genome sequencing and annotation.</title>
        <authorList>
            <consortium name="The Broad Institute Genomics Platform"/>
            <consortium name="The Broad Institute Genome Sequencing Center for Infectious Disease"/>
            <person name="Wu L."/>
            <person name="Ma J."/>
        </authorList>
    </citation>
    <scope>NUCLEOTIDE SEQUENCE [LARGE SCALE GENOMIC DNA]</scope>
    <source>
        <strain evidence="4">CGMCC 1.15790</strain>
    </source>
</reference>
<dbReference type="SUPFAM" id="SSF53955">
    <property type="entry name" value="Lysozyme-like"/>
    <property type="match status" value="1"/>
</dbReference>
<evidence type="ECO:0000313" key="4">
    <source>
        <dbReference type="Proteomes" id="UP001596143"/>
    </source>
</evidence>
<dbReference type="PANTHER" id="PTHR37423">
    <property type="entry name" value="SOLUBLE LYTIC MUREIN TRANSGLYCOSYLASE-RELATED"/>
    <property type="match status" value="1"/>
</dbReference>
<gene>
    <name evidence="3" type="ORF">ACFPTR_03235</name>
</gene>